<evidence type="ECO:0000313" key="2">
    <source>
        <dbReference type="EMBL" id="RSM77804.1"/>
    </source>
</evidence>
<protein>
    <submittedName>
        <fullName evidence="2">Uncharacterized protein</fullName>
    </submittedName>
</protein>
<gene>
    <name evidence="2" type="ORF">DMH04_34355</name>
</gene>
<comment type="caution">
    <text evidence="2">The sequence shown here is derived from an EMBL/GenBank/DDBJ whole genome shotgun (WGS) entry which is preliminary data.</text>
</comment>
<accession>A0A428Z0P5</accession>
<feature type="compositionally biased region" description="Polar residues" evidence="1">
    <location>
        <begin position="1"/>
        <end position="15"/>
    </location>
</feature>
<dbReference type="Proteomes" id="UP000287547">
    <property type="component" value="Unassembled WGS sequence"/>
</dbReference>
<organism evidence="2 3">
    <name type="scientific">Kibdelosporangium aridum</name>
    <dbReference type="NCBI Taxonomy" id="2030"/>
    <lineage>
        <taxon>Bacteria</taxon>
        <taxon>Bacillati</taxon>
        <taxon>Actinomycetota</taxon>
        <taxon>Actinomycetes</taxon>
        <taxon>Pseudonocardiales</taxon>
        <taxon>Pseudonocardiaceae</taxon>
        <taxon>Kibdelosporangium</taxon>
    </lineage>
</organism>
<evidence type="ECO:0000256" key="1">
    <source>
        <dbReference type="SAM" id="MobiDB-lite"/>
    </source>
</evidence>
<proteinExistence type="predicted"/>
<feature type="compositionally biased region" description="Polar residues" evidence="1">
    <location>
        <begin position="72"/>
        <end position="84"/>
    </location>
</feature>
<evidence type="ECO:0000313" key="3">
    <source>
        <dbReference type="Proteomes" id="UP000287547"/>
    </source>
</evidence>
<feature type="region of interest" description="Disordered" evidence="1">
    <location>
        <begin position="1"/>
        <end position="98"/>
    </location>
</feature>
<feature type="compositionally biased region" description="Polar residues" evidence="1">
    <location>
        <begin position="45"/>
        <end position="64"/>
    </location>
</feature>
<name>A0A428Z0P5_KIBAR</name>
<reference evidence="2 3" key="1">
    <citation type="submission" date="2018-05" db="EMBL/GenBank/DDBJ databases">
        <title>Evolution of GPA BGCs.</title>
        <authorList>
            <person name="Waglechner N."/>
            <person name="Wright G.D."/>
        </authorList>
    </citation>
    <scope>NUCLEOTIDE SEQUENCE [LARGE SCALE GENOMIC DNA]</scope>
    <source>
        <strain evidence="2 3">A82846</strain>
    </source>
</reference>
<sequence length="98" mass="10052">MPGRFSPSNRSATSTGGAGDHSPRLAYHVATPSIAADSSPDGWSPRNTASTPNPSAANTTHSQPLPSPSCAARTSNNTIATTPSGRAVRAHRRTPMDS</sequence>
<dbReference type="EMBL" id="QHKI01000039">
    <property type="protein sequence ID" value="RSM77804.1"/>
    <property type="molecule type" value="Genomic_DNA"/>
</dbReference>
<dbReference type="AlphaFoldDB" id="A0A428Z0P5"/>
<feature type="compositionally biased region" description="Basic residues" evidence="1">
    <location>
        <begin position="88"/>
        <end position="98"/>
    </location>
</feature>